<accession>A0A3P7NV48</accession>
<proteinExistence type="predicted"/>
<evidence type="ECO:0000313" key="1">
    <source>
        <dbReference type="EMBL" id="VDN34131.1"/>
    </source>
</evidence>
<protein>
    <submittedName>
        <fullName evidence="1">Uncharacterized protein</fullName>
    </submittedName>
</protein>
<dbReference type="AlphaFoldDB" id="A0A3P7NV48"/>
<gene>
    <name evidence="1" type="ORF">DILT_LOCUS16430</name>
</gene>
<dbReference type="EMBL" id="UYRU01084779">
    <property type="protein sequence ID" value="VDN34131.1"/>
    <property type="molecule type" value="Genomic_DNA"/>
</dbReference>
<reference evidence="1 2" key="1">
    <citation type="submission" date="2018-11" db="EMBL/GenBank/DDBJ databases">
        <authorList>
            <consortium name="Pathogen Informatics"/>
        </authorList>
    </citation>
    <scope>NUCLEOTIDE SEQUENCE [LARGE SCALE GENOMIC DNA]</scope>
</reference>
<name>A0A3P7NV48_DIBLA</name>
<sequence length="90" mass="10043">MVLHAGGRNLFRVRAGDFYQCDSEHRLLLTSPPADLTASKTSRTASREPFVVDNVSRSANDYGIRAMLSTRNLRLQVFSDYNDDEFTGSG</sequence>
<evidence type="ECO:0000313" key="2">
    <source>
        <dbReference type="Proteomes" id="UP000281553"/>
    </source>
</evidence>
<keyword evidence="2" id="KW-1185">Reference proteome</keyword>
<organism evidence="1 2">
    <name type="scientific">Dibothriocephalus latus</name>
    <name type="common">Fish tapeworm</name>
    <name type="synonym">Diphyllobothrium latum</name>
    <dbReference type="NCBI Taxonomy" id="60516"/>
    <lineage>
        <taxon>Eukaryota</taxon>
        <taxon>Metazoa</taxon>
        <taxon>Spiralia</taxon>
        <taxon>Lophotrochozoa</taxon>
        <taxon>Platyhelminthes</taxon>
        <taxon>Cestoda</taxon>
        <taxon>Eucestoda</taxon>
        <taxon>Diphyllobothriidea</taxon>
        <taxon>Diphyllobothriidae</taxon>
        <taxon>Dibothriocephalus</taxon>
    </lineage>
</organism>
<dbReference type="Proteomes" id="UP000281553">
    <property type="component" value="Unassembled WGS sequence"/>
</dbReference>